<dbReference type="InterPro" id="IPR004808">
    <property type="entry name" value="AP_endonuc_1"/>
</dbReference>
<feature type="site" description="Transition state stabilizer" evidence="6">
    <location>
        <position position="232"/>
    </location>
</feature>
<evidence type="ECO:0000256" key="3">
    <source>
        <dbReference type="ARBA" id="ARBA00022801"/>
    </source>
</evidence>
<evidence type="ECO:0000256" key="1">
    <source>
        <dbReference type="ARBA" id="ARBA00007092"/>
    </source>
</evidence>
<feature type="binding site" evidence="5">
    <location>
        <position position="15"/>
    </location>
    <ligand>
        <name>Mg(2+)</name>
        <dbReference type="ChEBI" id="CHEBI:18420"/>
        <label>1</label>
    </ligand>
</feature>
<dbReference type="SUPFAM" id="SSF56219">
    <property type="entry name" value="DNase I-like"/>
    <property type="match status" value="2"/>
</dbReference>
<evidence type="ECO:0000256" key="2">
    <source>
        <dbReference type="ARBA" id="ARBA00022723"/>
    </source>
</evidence>
<gene>
    <name evidence="8" type="ORF">POVCU1_038740</name>
</gene>
<comment type="similarity">
    <text evidence="1">Belongs to the DNA repair enzymes AP/ExoA family.</text>
</comment>
<keyword evidence="4 5" id="KW-0460">Magnesium</keyword>
<evidence type="ECO:0000256" key="6">
    <source>
        <dbReference type="PIRSR" id="PIRSR604808-3"/>
    </source>
</evidence>
<feature type="binding site" evidence="5">
    <location>
        <position position="230"/>
    </location>
    <ligand>
        <name>Mg(2+)</name>
        <dbReference type="ChEBI" id="CHEBI:18420"/>
        <label>1</label>
    </ligand>
</feature>
<evidence type="ECO:0000313" key="8">
    <source>
        <dbReference type="EMBL" id="SBS97504.1"/>
    </source>
</evidence>
<evidence type="ECO:0000313" key="9">
    <source>
        <dbReference type="Proteomes" id="UP000078546"/>
    </source>
</evidence>
<proteinExistence type="inferred from homology"/>
<dbReference type="EMBL" id="FLQV01000712">
    <property type="protein sequence ID" value="SBS97504.1"/>
    <property type="molecule type" value="Genomic_DNA"/>
</dbReference>
<feature type="binding site" evidence="5">
    <location>
        <position position="232"/>
    </location>
    <ligand>
        <name>Mg(2+)</name>
        <dbReference type="ChEBI" id="CHEBI:18420"/>
        <label>1</label>
    </ligand>
</feature>
<dbReference type="PANTHER" id="PTHR22748:SF6">
    <property type="entry name" value="DNA-(APURINIC OR APYRIMIDINIC SITE) ENDONUCLEASE"/>
    <property type="match status" value="1"/>
</dbReference>
<accession>A0A1A8X022</accession>
<protein>
    <submittedName>
        <fullName evidence="8">Exodeoxyribonuclease III, putative</fullName>
    </submittedName>
</protein>
<keyword evidence="2 5" id="KW-0479">Metal-binding</keyword>
<evidence type="ECO:0000256" key="5">
    <source>
        <dbReference type="PIRSR" id="PIRSR604808-2"/>
    </source>
</evidence>
<evidence type="ECO:0000259" key="7">
    <source>
        <dbReference type="Pfam" id="PF03372"/>
    </source>
</evidence>
<dbReference type="GO" id="GO:0046872">
    <property type="term" value="F:metal ion binding"/>
    <property type="evidence" value="ECO:0007669"/>
    <property type="project" value="UniProtKB-KW"/>
</dbReference>
<dbReference type="GO" id="GO:0008081">
    <property type="term" value="F:phosphoric diester hydrolase activity"/>
    <property type="evidence" value="ECO:0007669"/>
    <property type="project" value="TreeGrafter"/>
</dbReference>
<name>A0A1A8X022_PLAOA</name>
<dbReference type="InterPro" id="IPR036691">
    <property type="entry name" value="Endo/exonu/phosph_ase_sf"/>
</dbReference>
<feature type="binding site" evidence="5">
    <location>
        <position position="49"/>
    </location>
    <ligand>
        <name>Mg(2+)</name>
        <dbReference type="ChEBI" id="CHEBI:18420"/>
        <label>1</label>
    </ligand>
</feature>
<feature type="site" description="Important for catalytic activity" evidence="6">
    <location>
        <position position="567"/>
    </location>
</feature>
<evidence type="ECO:0000256" key="4">
    <source>
        <dbReference type="ARBA" id="ARBA00022842"/>
    </source>
</evidence>
<dbReference type="InterPro" id="IPR005135">
    <property type="entry name" value="Endo/exonuclease/phosphatase"/>
</dbReference>
<dbReference type="Gene3D" id="3.60.10.10">
    <property type="entry name" value="Endonuclease/exonuclease/phosphatase"/>
    <property type="match status" value="2"/>
</dbReference>
<dbReference type="Pfam" id="PF03372">
    <property type="entry name" value="Exo_endo_phos"/>
    <property type="match status" value="1"/>
</dbReference>
<dbReference type="Proteomes" id="UP000078546">
    <property type="component" value="Unassembled WGS sequence"/>
</dbReference>
<dbReference type="GO" id="GO:0008311">
    <property type="term" value="F:double-stranded DNA 3'-5' DNA exonuclease activity"/>
    <property type="evidence" value="ECO:0007669"/>
    <property type="project" value="TreeGrafter"/>
</dbReference>
<keyword evidence="3" id="KW-0378">Hydrolase</keyword>
<feature type="domain" description="Endonuclease/exonuclease/phosphatase" evidence="7">
    <location>
        <begin position="12"/>
        <end position="245"/>
    </location>
</feature>
<keyword evidence="5" id="KW-0464">Manganese</keyword>
<dbReference type="GO" id="GO:0005634">
    <property type="term" value="C:nucleus"/>
    <property type="evidence" value="ECO:0007669"/>
    <property type="project" value="TreeGrafter"/>
</dbReference>
<reference evidence="9" key="1">
    <citation type="submission" date="2016-05" db="EMBL/GenBank/DDBJ databases">
        <authorList>
            <person name="Naeem Raeece"/>
        </authorList>
    </citation>
    <scope>NUCLEOTIDE SEQUENCE [LARGE SCALE GENOMIC DNA]</scope>
</reference>
<dbReference type="PANTHER" id="PTHR22748">
    <property type="entry name" value="AP ENDONUCLEASE"/>
    <property type="match status" value="1"/>
</dbReference>
<dbReference type="GO" id="GO:0003906">
    <property type="term" value="F:DNA-(apurinic or apyrimidinic site) endonuclease activity"/>
    <property type="evidence" value="ECO:0007669"/>
    <property type="project" value="TreeGrafter"/>
</dbReference>
<sequence>MEKLQGEKLHLVSWNVNGWKKTCEIIKKNDTWLSNFLKKLDIDILCLQETKINEAYIENDFNSLDTYSNMYESYWDCCKKKIGEKRYKGYSGLATYVSNKAKIICTTNRAFKKFSFFAPDIEQYELLVERKFPGDGSSISFYLQGDHTSGSIGSANDGYDRGCVDVGDLFAEGRCLVTVHRNFALVNVYAPYSGCNYDRLDYKMMFLHAVRAKLMHLRITTGLPIMLVGDLNISFRNRDVYHLKNVVNLNELLRNIHKINLKEEVKKKICKEIPLIMKTLRNRNNFIIKKRKTERNESYQLFLNFDNNVKKVGGSFSSPEEIFFLFSLDAMYVQDKYVHYPKAFFFTLDSSIREAVNGTVDGTVGGTVDGTVDGMVDGTVDGTVDGMVDGTVDGMVDGKVNDECVGEMGKGETPPALSRKDVYAHILQNTHHKVEEALAEGSEHVTYNANLKEKLKEGRRILCKYAFKSCSEGKYLIKRENCLHLHILKDLLLSLHIVLSNNDLLNVANCIGYSSSPQCCTEFIKNLVYEDNMIDTFSFFHPDMNGKFTCWDTYKQCRVDNEGSRIDYIFVDHILYEKFIQRHSHLYESPIVWNEHLRGLLQGSIPGKSLPGFPHLEGSLPTNAHYEWVNSPENNRNYANYFNLVRKKTGRNPSEEIIVPGDDDMEMYSFQFKFLSYIGFIYTSPRMSDHIAVNCTFIMDKEDTKDEKKKKKIPICCSNDTISLRYLCNSEDQYVTCLPMFLINTPLFSQCTYENLTHVHAHNGACYSVMQTQPQRRTNKITNYFTIRKEKAKDDIS</sequence>
<dbReference type="AlphaFoldDB" id="A0A1A8X022"/>
<organism evidence="8 9">
    <name type="scientific">Plasmodium ovale curtisi</name>
    <dbReference type="NCBI Taxonomy" id="864141"/>
    <lineage>
        <taxon>Eukaryota</taxon>
        <taxon>Sar</taxon>
        <taxon>Alveolata</taxon>
        <taxon>Apicomplexa</taxon>
        <taxon>Aconoidasida</taxon>
        <taxon>Haemosporida</taxon>
        <taxon>Plasmodiidae</taxon>
        <taxon>Plasmodium</taxon>
        <taxon>Plasmodium (Plasmodium)</taxon>
    </lineage>
</organism>
<dbReference type="GO" id="GO:0006284">
    <property type="term" value="P:base-excision repair"/>
    <property type="evidence" value="ECO:0007669"/>
    <property type="project" value="TreeGrafter"/>
</dbReference>
<comment type="cofactor">
    <cofactor evidence="5">
        <name>Mg(2+)</name>
        <dbReference type="ChEBI" id="CHEBI:18420"/>
    </cofactor>
    <cofactor evidence="5">
        <name>Mn(2+)</name>
        <dbReference type="ChEBI" id="CHEBI:29035"/>
    </cofactor>
    <text evidence="5">Probably binds two magnesium or manganese ions per subunit.</text>
</comment>